<dbReference type="AlphaFoldDB" id="A0AA45W542"/>
<dbReference type="EMBL" id="CP067140">
    <property type="protein sequence ID" value="WCR02158.1"/>
    <property type="molecule type" value="Genomic_DNA"/>
</dbReference>
<proteinExistence type="predicted"/>
<gene>
    <name evidence="2" type="ORF">JHX88_14770</name>
    <name evidence="1" type="ORF">SAMN05421772_10875</name>
</gene>
<reference evidence="1 3" key="1">
    <citation type="submission" date="2017-01" db="EMBL/GenBank/DDBJ databases">
        <authorList>
            <person name="Varghese N."/>
            <person name="Submissions S."/>
        </authorList>
    </citation>
    <scope>NUCLEOTIDE SEQUENCE [LARGE SCALE GENOMIC DNA]</scope>
    <source>
        <strain evidence="1 3">DSM 18447</strain>
    </source>
</reference>
<accession>A0AA45W542</accession>
<dbReference type="Proteomes" id="UP000186216">
    <property type="component" value="Unassembled WGS sequence"/>
</dbReference>
<sequence length="120" mass="13521">MSYLKGVFVQKEAERRALRDKMRDAFFADYSAKRLKDPMRIDADPATQHAKVLELIGIARGIHDENISGLDALEGTLTSLAVGMPTIRIGLPNQLTLEQVMQEGMERSHFNMIWAGWFDG</sequence>
<evidence type="ECO:0000313" key="4">
    <source>
        <dbReference type="Proteomes" id="UP001215549"/>
    </source>
</evidence>
<evidence type="ECO:0000313" key="2">
    <source>
        <dbReference type="EMBL" id="WCR02158.1"/>
    </source>
</evidence>
<protein>
    <submittedName>
        <fullName evidence="1">Uncharacterized protein</fullName>
    </submittedName>
</protein>
<dbReference type="Proteomes" id="UP001215549">
    <property type="component" value="Chromosome"/>
</dbReference>
<evidence type="ECO:0000313" key="3">
    <source>
        <dbReference type="Proteomes" id="UP000186216"/>
    </source>
</evidence>
<dbReference type="EMBL" id="FTOU01000008">
    <property type="protein sequence ID" value="SIS90650.1"/>
    <property type="molecule type" value="Genomic_DNA"/>
</dbReference>
<dbReference type="RefSeq" id="WP_076526455.1">
    <property type="nucleotide sequence ID" value="NZ_CP067140.1"/>
</dbReference>
<reference evidence="2 4" key="2">
    <citation type="submission" date="2021-01" db="EMBL/GenBank/DDBJ databases">
        <title>Biogeographic distribution of Paracoccus.</title>
        <authorList>
            <person name="Hollensteiner J."/>
            <person name="Leineberger J."/>
            <person name="Brinkhoff T."/>
            <person name="Daniel R."/>
        </authorList>
    </citation>
    <scope>NUCLEOTIDE SEQUENCE [LARGE SCALE GENOMIC DNA]</scope>
    <source>
        <strain evidence="2 4">DSM 18447</strain>
    </source>
</reference>
<name>A0AA45W542_9RHOB</name>
<evidence type="ECO:0000313" key="1">
    <source>
        <dbReference type="EMBL" id="SIS90650.1"/>
    </source>
</evidence>
<organism evidence="1 3">
    <name type="scientific">Paracoccus saliphilus</name>
    <dbReference type="NCBI Taxonomy" id="405559"/>
    <lineage>
        <taxon>Bacteria</taxon>
        <taxon>Pseudomonadati</taxon>
        <taxon>Pseudomonadota</taxon>
        <taxon>Alphaproteobacteria</taxon>
        <taxon>Rhodobacterales</taxon>
        <taxon>Paracoccaceae</taxon>
        <taxon>Paracoccus</taxon>
    </lineage>
</organism>
<keyword evidence="4" id="KW-1185">Reference proteome</keyword>